<evidence type="ECO:0008006" key="3">
    <source>
        <dbReference type="Google" id="ProtNLM"/>
    </source>
</evidence>
<dbReference type="Pfam" id="PF20911">
    <property type="entry name" value="GP7"/>
    <property type="match status" value="1"/>
</dbReference>
<dbReference type="AlphaFoldDB" id="A0A510Y3F0"/>
<accession>A0A510Y3F0</accession>
<comment type="caution">
    <text evidence="1">The sequence shown here is derived from an EMBL/GenBank/DDBJ whole genome shotgun (WGS) entry which is preliminary data.</text>
</comment>
<dbReference type="RefSeq" id="WP_094907744.1">
    <property type="nucleotide sequence ID" value="NZ_BJUN01000001.1"/>
</dbReference>
<dbReference type="NCBIfam" id="NF045672">
    <property type="entry name" value="MCP_gp7_epsi_15"/>
    <property type="match status" value="1"/>
</dbReference>
<organism evidence="1 2">
    <name type="scientific">Marinococcus halophilus</name>
    <dbReference type="NCBI Taxonomy" id="1371"/>
    <lineage>
        <taxon>Bacteria</taxon>
        <taxon>Bacillati</taxon>
        <taxon>Bacillota</taxon>
        <taxon>Bacilli</taxon>
        <taxon>Bacillales</taxon>
        <taxon>Bacillaceae</taxon>
        <taxon>Marinococcus</taxon>
    </lineage>
</organism>
<dbReference type="Proteomes" id="UP000321051">
    <property type="component" value="Unassembled WGS sequence"/>
</dbReference>
<protein>
    <recommendedName>
        <fullName evidence="3">Phage capsid protein</fullName>
    </recommendedName>
</protein>
<name>A0A510Y3F0_MARHA</name>
<keyword evidence="2" id="KW-1185">Reference proteome</keyword>
<dbReference type="OrthoDB" id="3514784at2"/>
<evidence type="ECO:0000313" key="2">
    <source>
        <dbReference type="Proteomes" id="UP000321051"/>
    </source>
</evidence>
<proteinExistence type="predicted"/>
<dbReference type="InterPro" id="IPR048813">
    <property type="entry name" value="GP7-like"/>
</dbReference>
<dbReference type="EMBL" id="BJUN01000001">
    <property type="protein sequence ID" value="GEK57117.1"/>
    <property type="molecule type" value="Genomic_DNA"/>
</dbReference>
<reference evidence="1 2" key="1">
    <citation type="submission" date="2019-07" db="EMBL/GenBank/DDBJ databases">
        <title>Whole genome shotgun sequence of Marinococcus halophilus NBRC 102359.</title>
        <authorList>
            <person name="Hosoyama A."/>
            <person name="Uohara A."/>
            <person name="Ohji S."/>
            <person name="Ichikawa N."/>
        </authorList>
    </citation>
    <scope>NUCLEOTIDE SEQUENCE [LARGE SCALE GENOMIC DNA]</scope>
    <source>
        <strain evidence="1 2">NBRC 102359</strain>
    </source>
</reference>
<sequence length="300" mass="32412">MALTLAQTAKNLSTDTLQAGVVETFARTSPVMELTPQMTVAGNSYQYNQEDTLPDVAFRDVGDGYEPSSGDVARKSETLSIIGGDVDVDKFVAQTLGNVNNQRAVQTNLKVKSLAKKYTQNFFKGDSSASPLEFDGLEKRVANNGNEIMAGTDGGNLSLIKLHELLDAVEGGAEVLFMSKAMRRELQKLLEQSTHYIQNGTDEFGRPVEYFGDVAIRTVEDDVLAFNETQGSATSAGSIYALRFGAQEAISGLTNGGIMVQDLGEIDSKPVYRTRIEFYCGLADFHPKAAARLGGITRSV</sequence>
<gene>
    <name evidence="1" type="ORF">MHA01_00220</name>
</gene>
<evidence type="ECO:0000313" key="1">
    <source>
        <dbReference type="EMBL" id="GEK57117.1"/>
    </source>
</evidence>
<dbReference type="SUPFAM" id="SSF56563">
    <property type="entry name" value="Major capsid protein gp5"/>
    <property type="match status" value="1"/>
</dbReference>